<dbReference type="AlphaFoldDB" id="A0A1V9YWT8"/>
<feature type="region of interest" description="Disordered" evidence="2">
    <location>
        <begin position="45"/>
        <end position="88"/>
    </location>
</feature>
<dbReference type="OrthoDB" id="333551at2759"/>
<dbReference type="EMBL" id="JNBR01000657">
    <property type="protein sequence ID" value="OQR90206.1"/>
    <property type="molecule type" value="Genomic_DNA"/>
</dbReference>
<sequence length="254" mass="28656">MSLGFLTESALVPSKAKAIKIDSKSLVDLKALVFREQERKKADIDALGLRSKRGARAKESGKKESNAGIEKRRQRDEEAEELLGDDERAKKKRSRAALIEKAKLYDQIARGERPASGAHLINFDEKTAHRDHEFNEAPVLNPEGDDMVEIVDEFGRTKRVHKRDVPQLVEAKATGSFVVSQWEKTLNIEEKGYLNQVHAEVQHAKLTLADKKRQKEERRERLKQALQHKTTPATTETVTPEASRAASEFLSSLL</sequence>
<dbReference type="Proteomes" id="UP000243579">
    <property type="component" value="Unassembled WGS sequence"/>
</dbReference>
<evidence type="ECO:0000256" key="2">
    <source>
        <dbReference type="SAM" id="MobiDB-lite"/>
    </source>
</evidence>
<evidence type="ECO:0000256" key="1">
    <source>
        <dbReference type="ARBA" id="ARBA00023054"/>
    </source>
</evidence>
<gene>
    <name evidence="3" type="ORF">ACHHYP_05713</name>
</gene>
<reference evidence="3 4" key="1">
    <citation type="journal article" date="2014" name="Genome Biol. Evol.">
        <title>The secreted proteins of Achlya hypogyna and Thraustotheca clavata identify the ancestral oomycete secretome and reveal gene acquisitions by horizontal gene transfer.</title>
        <authorList>
            <person name="Misner I."/>
            <person name="Blouin N."/>
            <person name="Leonard G."/>
            <person name="Richards T.A."/>
            <person name="Lane C.E."/>
        </authorList>
    </citation>
    <scope>NUCLEOTIDE SEQUENCE [LARGE SCALE GENOMIC DNA]</scope>
    <source>
        <strain evidence="3 4">ATCC 48635</strain>
    </source>
</reference>
<dbReference type="PANTHER" id="PTHR15885">
    <property type="entry name" value="COILED-COIL DOMAIN-CONTAINING PROTEIN 174"/>
    <property type="match status" value="1"/>
</dbReference>
<protein>
    <submittedName>
        <fullName evidence="3">Uncharacterized protein</fullName>
    </submittedName>
</protein>
<organism evidence="3 4">
    <name type="scientific">Achlya hypogyna</name>
    <name type="common">Oomycete</name>
    <name type="synonym">Protoachlya hypogyna</name>
    <dbReference type="NCBI Taxonomy" id="1202772"/>
    <lineage>
        <taxon>Eukaryota</taxon>
        <taxon>Sar</taxon>
        <taxon>Stramenopiles</taxon>
        <taxon>Oomycota</taxon>
        <taxon>Saprolegniomycetes</taxon>
        <taxon>Saprolegniales</taxon>
        <taxon>Achlyaceae</taxon>
        <taxon>Achlya</taxon>
    </lineage>
</organism>
<dbReference type="PANTHER" id="PTHR15885:SF1">
    <property type="entry name" value="COILED-COIL DOMAIN-CONTAINING PROTEIN 174"/>
    <property type="match status" value="1"/>
</dbReference>
<dbReference type="InterPro" id="IPR025066">
    <property type="entry name" value="CCDC174-like"/>
</dbReference>
<feature type="compositionally biased region" description="Basic and acidic residues" evidence="2">
    <location>
        <begin position="56"/>
        <end position="76"/>
    </location>
</feature>
<evidence type="ECO:0000313" key="4">
    <source>
        <dbReference type="Proteomes" id="UP000243579"/>
    </source>
</evidence>
<comment type="caution">
    <text evidence="3">The sequence shown here is derived from an EMBL/GenBank/DDBJ whole genome shotgun (WGS) entry which is preliminary data.</text>
</comment>
<feature type="compositionally biased region" description="Low complexity" evidence="2">
    <location>
        <begin position="224"/>
        <end position="242"/>
    </location>
</feature>
<accession>A0A1V9YWT8</accession>
<dbReference type="GO" id="GO:0005634">
    <property type="term" value="C:nucleus"/>
    <property type="evidence" value="ECO:0007669"/>
    <property type="project" value="TreeGrafter"/>
</dbReference>
<feature type="compositionally biased region" description="Basic and acidic residues" evidence="2">
    <location>
        <begin position="210"/>
        <end position="223"/>
    </location>
</feature>
<proteinExistence type="predicted"/>
<feature type="region of interest" description="Disordered" evidence="2">
    <location>
        <begin position="210"/>
        <end position="254"/>
    </location>
</feature>
<name>A0A1V9YWT8_ACHHY</name>
<evidence type="ECO:0000313" key="3">
    <source>
        <dbReference type="EMBL" id="OQR90206.1"/>
    </source>
</evidence>
<keyword evidence="4" id="KW-1185">Reference proteome</keyword>
<keyword evidence="1" id="KW-0175">Coiled coil</keyword>